<keyword evidence="2" id="KW-1185">Reference proteome</keyword>
<evidence type="ECO:0000313" key="1">
    <source>
        <dbReference type="EMBL" id="PLB46690.1"/>
    </source>
</evidence>
<dbReference type="SUPFAM" id="SSF48576">
    <property type="entry name" value="Terpenoid synthases"/>
    <property type="match status" value="1"/>
</dbReference>
<accession>A0A2I2G1E0</accession>
<dbReference type="GeneID" id="36555518"/>
<dbReference type="EMBL" id="MSFO01000006">
    <property type="protein sequence ID" value="PLB46690.1"/>
    <property type="molecule type" value="Genomic_DNA"/>
</dbReference>
<comment type="caution">
    <text evidence="1">The sequence shown here is derived from an EMBL/GenBank/DDBJ whole genome shotgun (WGS) entry which is preliminary data.</text>
</comment>
<proteinExistence type="predicted"/>
<dbReference type="Gene3D" id="1.10.600.10">
    <property type="entry name" value="Farnesyl Diphosphate Synthase"/>
    <property type="match status" value="2"/>
</dbReference>
<dbReference type="Pfam" id="PF19086">
    <property type="entry name" value="Terpene_syn_C_2"/>
    <property type="match status" value="1"/>
</dbReference>
<dbReference type="OrthoDB" id="2861623at2759"/>
<evidence type="ECO:0000313" key="2">
    <source>
        <dbReference type="Proteomes" id="UP000234275"/>
    </source>
</evidence>
<dbReference type="Proteomes" id="UP000234275">
    <property type="component" value="Unassembled WGS sequence"/>
</dbReference>
<organism evidence="1 2">
    <name type="scientific">Aspergillus steynii IBT 23096</name>
    <dbReference type="NCBI Taxonomy" id="1392250"/>
    <lineage>
        <taxon>Eukaryota</taxon>
        <taxon>Fungi</taxon>
        <taxon>Dikarya</taxon>
        <taxon>Ascomycota</taxon>
        <taxon>Pezizomycotina</taxon>
        <taxon>Eurotiomycetes</taxon>
        <taxon>Eurotiomycetidae</taxon>
        <taxon>Eurotiales</taxon>
        <taxon>Aspergillaceae</taxon>
        <taxon>Aspergillus</taxon>
        <taxon>Aspergillus subgen. Circumdati</taxon>
    </lineage>
</organism>
<dbReference type="STRING" id="1392250.A0A2I2G1E0"/>
<protein>
    <submittedName>
        <fullName evidence="1">Terpenoid synthase</fullName>
    </submittedName>
</protein>
<sequence>MLAIRTKPPHEILSGLRGQQVLIPELRSFFPTAGTANPNHAKLIPSTNDFIDSLFPGNPKKAEKVKSTDLALLACLWWPHAEFRTLQVLAFLIIWLLMWDDELDQVSESLSLGGDFTASQRFRDQTLRYMRRSLGMDGDEKRSGSPEEFENHFLDRFEPVAQFIREEYDPAHREIILEEMEFTIEMSCLEQQYRTQERLPTIDEYWTYRLGTNLMGVAEYGHKALSFHALAPIYEGYLSSNQSSDRHEKGEVCSLIPLLYKSNDSLQEVVDMAVHLLKDAIDDLDQYDSGLAMHLGDRSCEAFLQSCYDYCTGFLHWSLTTTRYNLESVPRDENGSMLLSLKV</sequence>
<name>A0A2I2G1E0_9EURO</name>
<dbReference type="AlphaFoldDB" id="A0A2I2G1E0"/>
<dbReference type="RefSeq" id="XP_024701992.1">
    <property type="nucleotide sequence ID" value="XM_024847819.1"/>
</dbReference>
<dbReference type="InterPro" id="IPR008949">
    <property type="entry name" value="Isoprenoid_synthase_dom_sf"/>
</dbReference>
<gene>
    <name evidence="1" type="ORF">P170DRAFT_427990</name>
</gene>
<reference evidence="1 2" key="1">
    <citation type="submission" date="2016-12" db="EMBL/GenBank/DDBJ databases">
        <title>The genomes of Aspergillus section Nigri reveals drivers in fungal speciation.</title>
        <authorList>
            <consortium name="DOE Joint Genome Institute"/>
            <person name="Vesth T.C."/>
            <person name="Nybo J."/>
            <person name="Theobald S."/>
            <person name="Brandl J."/>
            <person name="Frisvad J.C."/>
            <person name="Nielsen K.F."/>
            <person name="Lyhne E.K."/>
            <person name="Kogle M.E."/>
            <person name="Kuo A."/>
            <person name="Riley R."/>
            <person name="Clum A."/>
            <person name="Nolan M."/>
            <person name="Lipzen A."/>
            <person name="Salamov A."/>
            <person name="Henrissat B."/>
            <person name="Wiebenga A."/>
            <person name="De Vries R.P."/>
            <person name="Grigoriev I.V."/>
            <person name="Mortensen U.H."/>
            <person name="Andersen M.R."/>
            <person name="Baker S.E."/>
        </authorList>
    </citation>
    <scope>NUCLEOTIDE SEQUENCE [LARGE SCALE GENOMIC DNA]</scope>
    <source>
        <strain evidence="1 2">IBT 23096</strain>
    </source>
</reference>
<dbReference type="VEuPathDB" id="FungiDB:P170DRAFT_427990"/>